<gene>
    <name evidence="1" type="ORF">FNT36_09145</name>
</gene>
<sequence>MEVAVYDTYVSKKDGSVMHFDILVSDEAASKEQVYQFGRQYLATKGQEGQSLAAKECRFCHIEEPTQEVVDAINAQGYYIIEMQGCQ</sequence>
<dbReference type="InterPro" id="IPR023122">
    <property type="entry name" value="NE1680-like_sf"/>
</dbReference>
<dbReference type="Proteomes" id="UP000317624">
    <property type="component" value="Unassembled WGS sequence"/>
</dbReference>
<proteinExistence type="predicted"/>
<evidence type="ECO:0000313" key="2">
    <source>
        <dbReference type="Proteomes" id="UP000317624"/>
    </source>
</evidence>
<protein>
    <submittedName>
        <fullName evidence="1">DUF2024 family protein</fullName>
    </submittedName>
</protein>
<evidence type="ECO:0000313" key="1">
    <source>
        <dbReference type="EMBL" id="TVT41591.1"/>
    </source>
</evidence>
<reference evidence="1 2" key="1">
    <citation type="submission" date="2019-07" db="EMBL/GenBank/DDBJ databases">
        <title>Hymenobacter sp. straun FUR1 Genome sequencing and assembly.</title>
        <authorList>
            <person name="Chhetri G."/>
        </authorList>
    </citation>
    <scope>NUCLEOTIDE SEQUENCE [LARGE SCALE GENOMIC DNA]</scope>
    <source>
        <strain evidence="1 2">Fur1</strain>
    </source>
</reference>
<dbReference type="SUPFAM" id="SSF160766">
    <property type="entry name" value="NE1680-like"/>
    <property type="match status" value="1"/>
</dbReference>
<dbReference type="AlphaFoldDB" id="A0A558BYJ6"/>
<keyword evidence="2" id="KW-1185">Reference proteome</keyword>
<dbReference type="EMBL" id="VMRJ01000002">
    <property type="protein sequence ID" value="TVT41591.1"/>
    <property type="molecule type" value="Genomic_DNA"/>
</dbReference>
<comment type="caution">
    <text evidence="1">The sequence shown here is derived from an EMBL/GenBank/DDBJ whole genome shotgun (WGS) entry which is preliminary data.</text>
</comment>
<name>A0A558BYJ6_9BACT</name>
<dbReference type="OrthoDB" id="9795699at2"/>
<dbReference type="RefSeq" id="WP_144846636.1">
    <property type="nucleotide sequence ID" value="NZ_VMRJ01000002.1"/>
</dbReference>
<dbReference type="Pfam" id="PF09630">
    <property type="entry name" value="DUF2024"/>
    <property type="match status" value="1"/>
</dbReference>
<organism evidence="1 2">
    <name type="scientific">Hymenobacter setariae</name>
    <dbReference type="NCBI Taxonomy" id="2594794"/>
    <lineage>
        <taxon>Bacteria</taxon>
        <taxon>Pseudomonadati</taxon>
        <taxon>Bacteroidota</taxon>
        <taxon>Cytophagia</taxon>
        <taxon>Cytophagales</taxon>
        <taxon>Hymenobacteraceae</taxon>
        <taxon>Hymenobacter</taxon>
    </lineage>
</organism>
<dbReference type="Gene3D" id="3.10.510.10">
    <property type="entry name" value="NE1680-like"/>
    <property type="match status" value="1"/>
</dbReference>
<dbReference type="InterPro" id="IPR018592">
    <property type="entry name" value="DUF2024"/>
</dbReference>
<accession>A0A558BYJ6</accession>